<protein>
    <submittedName>
        <fullName evidence="1">Coat F domain-containing protein</fullName>
    </submittedName>
</protein>
<organism evidence="1 2">
    <name type="scientific">Alicyclobacillus tolerans</name>
    <dbReference type="NCBI Taxonomy" id="90970"/>
    <lineage>
        <taxon>Bacteria</taxon>
        <taxon>Bacillati</taxon>
        <taxon>Bacillota</taxon>
        <taxon>Bacilli</taxon>
        <taxon>Bacillales</taxon>
        <taxon>Alicyclobacillaceae</taxon>
        <taxon>Alicyclobacillus</taxon>
    </lineage>
</organism>
<dbReference type="STRING" id="1830138.SAMN05443507_12121"/>
<dbReference type="Proteomes" id="UP000184016">
    <property type="component" value="Unassembled WGS sequence"/>
</dbReference>
<dbReference type="EMBL" id="FRAF01000021">
    <property type="protein sequence ID" value="SHK73406.1"/>
    <property type="molecule type" value="Genomic_DNA"/>
</dbReference>
<gene>
    <name evidence="1" type="ORF">SAMN05443507_12121</name>
</gene>
<dbReference type="AlphaFoldDB" id="A0A1M6UWE8"/>
<accession>A0A1M6UWE8</accession>
<dbReference type="OrthoDB" id="1647790at2"/>
<dbReference type="InterPro" id="IPR012851">
    <property type="entry name" value="Spore_coat_CotF-like"/>
</dbReference>
<proteinExistence type="predicted"/>
<sequence>MNSVSTSNVPFADREALTDALSTCKYLTDSFNTAVREAGCDHLHSDLMTVLTETHQMARQIFHVMQKKGWYPIEQAPADKLQKAQGQIQNMIQEVSQIPLQ</sequence>
<keyword evidence="2" id="KW-1185">Reference proteome</keyword>
<name>A0A1M6UWE8_9BACL</name>
<reference evidence="2" key="1">
    <citation type="submission" date="2016-11" db="EMBL/GenBank/DDBJ databases">
        <authorList>
            <person name="Varghese N."/>
            <person name="Submissions S."/>
        </authorList>
    </citation>
    <scope>NUCLEOTIDE SEQUENCE [LARGE SCALE GENOMIC DNA]</scope>
    <source>
        <strain evidence="2">USBA-503</strain>
    </source>
</reference>
<evidence type="ECO:0000313" key="1">
    <source>
        <dbReference type="EMBL" id="SHK73406.1"/>
    </source>
</evidence>
<evidence type="ECO:0000313" key="2">
    <source>
        <dbReference type="Proteomes" id="UP000184016"/>
    </source>
</evidence>
<dbReference type="Pfam" id="PF07875">
    <property type="entry name" value="Coat_F"/>
    <property type="match status" value="1"/>
</dbReference>
<dbReference type="RefSeq" id="WP_072874765.1">
    <property type="nucleotide sequence ID" value="NZ_FRAF01000021.1"/>
</dbReference>